<reference evidence="6" key="1">
    <citation type="journal article" date="2021" name="Open Biol.">
        <title>Shared evolutionary footprints suggest mitochondrial oxidative damage underlies multiple complex I losses in fungi.</title>
        <authorList>
            <person name="Schikora-Tamarit M.A."/>
            <person name="Marcet-Houben M."/>
            <person name="Nosek J."/>
            <person name="Gabaldon T."/>
        </authorList>
    </citation>
    <scope>NUCLEOTIDE SEQUENCE</scope>
    <source>
        <strain evidence="6">CBS6341</strain>
    </source>
</reference>
<dbReference type="PANTHER" id="PTHR12521:SF0">
    <property type="entry name" value="ADP-RIBOSE GLYCOHYDROLASE OARD1"/>
    <property type="match status" value="1"/>
</dbReference>
<dbReference type="SUPFAM" id="SSF52949">
    <property type="entry name" value="Macro domain-like"/>
    <property type="match status" value="1"/>
</dbReference>
<dbReference type="InterPro" id="IPR050892">
    <property type="entry name" value="ADP-ribose_metab_enzymes"/>
</dbReference>
<comment type="caution">
    <text evidence="6">The sequence shown here is derived from an EMBL/GenBank/DDBJ whole genome shotgun (WGS) entry which is preliminary data.</text>
</comment>
<feature type="domain" description="Macro" evidence="5">
    <location>
        <begin position="1"/>
        <end position="150"/>
    </location>
</feature>
<reference evidence="6" key="2">
    <citation type="submission" date="2021-01" db="EMBL/GenBank/DDBJ databases">
        <authorList>
            <person name="Schikora-Tamarit M.A."/>
        </authorList>
    </citation>
    <scope>NUCLEOTIDE SEQUENCE</scope>
    <source>
        <strain evidence="6">CBS6341</strain>
    </source>
</reference>
<organism evidence="6 7">
    <name type="scientific">Wickerhamomyces mucosus</name>
    <dbReference type="NCBI Taxonomy" id="1378264"/>
    <lineage>
        <taxon>Eukaryota</taxon>
        <taxon>Fungi</taxon>
        <taxon>Dikarya</taxon>
        <taxon>Ascomycota</taxon>
        <taxon>Saccharomycotina</taxon>
        <taxon>Saccharomycetes</taxon>
        <taxon>Phaffomycetales</taxon>
        <taxon>Wickerhamomycetaceae</taxon>
        <taxon>Wickerhamomyces</taxon>
    </lineage>
</organism>
<keyword evidence="7" id="KW-1185">Reference proteome</keyword>
<evidence type="ECO:0000256" key="4">
    <source>
        <dbReference type="ARBA" id="ARBA00034427"/>
    </source>
</evidence>
<dbReference type="EC" id="3.1.3.84" evidence="2"/>
<evidence type="ECO:0000313" key="7">
    <source>
        <dbReference type="Proteomes" id="UP000769528"/>
    </source>
</evidence>
<evidence type="ECO:0000313" key="6">
    <source>
        <dbReference type="EMBL" id="KAH3667877.1"/>
    </source>
</evidence>
<dbReference type="InterPro" id="IPR002589">
    <property type="entry name" value="Macro_dom"/>
</dbReference>
<gene>
    <name evidence="6" type="ORF">WICMUC_005155</name>
</gene>
<dbReference type="GO" id="GO:0140291">
    <property type="term" value="P:peptidyl-glutamate ADP-deribosylation"/>
    <property type="evidence" value="ECO:0007669"/>
    <property type="project" value="TreeGrafter"/>
</dbReference>
<dbReference type="PANTHER" id="PTHR12521">
    <property type="entry name" value="PROTEIN C6ORF130"/>
    <property type="match status" value="1"/>
</dbReference>
<dbReference type="SMART" id="SM00506">
    <property type="entry name" value="A1pp"/>
    <property type="match status" value="1"/>
</dbReference>
<name>A0A9P8P9H6_9ASCO</name>
<dbReference type="Gene3D" id="3.40.220.10">
    <property type="entry name" value="Leucine Aminopeptidase, subunit E, domain 1"/>
    <property type="match status" value="1"/>
</dbReference>
<dbReference type="OrthoDB" id="2155246at2759"/>
<dbReference type="AlphaFoldDB" id="A0A9P8P9H6"/>
<protein>
    <recommendedName>
        <fullName evidence="3">ADP-ribose 1''-phosphate phosphatase</fullName>
        <ecNumber evidence="2">3.1.3.84</ecNumber>
    </recommendedName>
</protein>
<dbReference type="PROSITE" id="PS51154">
    <property type="entry name" value="MACRO"/>
    <property type="match status" value="1"/>
</dbReference>
<dbReference type="Proteomes" id="UP000769528">
    <property type="component" value="Unassembled WGS sequence"/>
</dbReference>
<dbReference type="EMBL" id="JAEUBF010001375">
    <property type="protein sequence ID" value="KAH3667877.1"/>
    <property type="molecule type" value="Genomic_DNA"/>
</dbReference>
<accession>A0A9P8P9H6</accession>
<dbReference type="InterPro" id="IPR043472">
    <property type="entry name" value="Macro_dom-like"/>
</dbReference>
<evidence type="ECO:0000256" key="1">
    <source>
        <dbReference type="ARBA" id="ARBA00006575"/>
    </source>
</evidence>
<evidence type="ECO:0000256" key="2">
    <source>
        <dbReference type="ARBA" id="ARBA00012983"/>
    </source>
</evidence>
<proteinExistence type="inferred from homology"/>
<evidence type="ECO:0000256" key="3">
    <source>
        <dbReference type="ARBA" id="ARBA00019744"/>
    </source>
</evidence>
<comment type="similarity">
    <text evidence="1">Belongs to the POA1 family.</text>
</comment>
<comment type="catalytic activity">
    <reaction evidence="4">
        <text>ADP-alpha-D-ribose 1''-phosphate + H2O = ADP-D-ribose + phosphate</text>
        <dbReference type="Rhea" id="RHEA:25029"/>
        <dbReference type="ChEBI" id="CHEBI:15377"/>
        <dbReference type="ChEBI" id="CHEBI:43474"/>
        <dbReference type="ChEBI" id="CHEBI:57967"/>
        <dbReference type="ChEBI" id="CHEBI:58753"/>
        <dbReference type="EC" id="3.1.3.84"/>
    </reaction>
</comment>
<dbReference type="Pfam" id="PF01661">
    <property type="entry name" value="Macro"/>
    <property type="match status" value="1"/>
</dbReference>
<sequence>MSINYIKGDLLKLLKSPIQKYILHSCNCLGSWGGGFAYQLSNRYPQARQAYERYCSDNTNTLGTAILIPSDDHKYQIICLFTSMGGGGLQDSPNEILKNTEKALNHLKTKIDEDSEIHMPMINSGIFRTPWEDTTNILQKFNYKYNVYVL</sequence>
<dbReference type="CDD" id="cd02901">
    <property type="entry name" value="Macro_Poa1p-like"/>
    <property type="match status" value="1"/>
</dbReference>
<evidence type="ECO:0000259" key="5">
    <source>
        <dbReference type="PROSITE" id="PS51154"/>
    </source>
</evidence>